<sequence length="106" mass="10446">MATLVIRDACYTTGQITTHNQNLTGATAKTALGGFHLAGLALAFGLMVAAAGTPAERLPAPQGSAGPAGCCRPPTRPRSSRTSPGTGFLSPARGGPVNAPGPCSSS</sequence>
<gene>
    <name evidence="2" type="ORF">GCM10009864_82990</name>
</gene>
<reference evidence="3" key="1">
    <citation type="journal article" date="2019" name="Int. J. Syst. Evol. Microbiol.">
        <title>The Global Catalogue of Microorganisms (GCM) 10K type strain sequencing project: providing services to taxonomists for standard genome sequencing and annotation.</title>
        <authorList>
            <consortium name="The Broad Institute Genomics Platform"/>
            <consortium name="The Broad Institute Genome Sequencing Center for Infectious Disease"/>
            <person name="Wu L."/>
            <person name="Ma J."/>
        </authorList>
    </citation>
    <scope>NUCLEOTIDE SEQUENCE [LARGE SCALE GENOMIC DNA]</scope>
    <source>
        <strain evidence="3">JCM 16374</strain>
    </source>
</reference>
<dbReference type="EMBL" id="BAAARK010000095">
    <property type="protein sequence ID" value="GAA2695770.1"/>
    <property type="molecule type" value="Genomic_DNA"/>
</dbReference>
<proteinExistence type="predicted"/>
<accession>A0ABP6FLV7</accession>
<evidence type="ECO:0000256" key="1">
    <source>
        <dbReference type="SAM" id="MobiDB-lite"/>
    </source>
</evidence>
<comment type="caution">
    <text evidence="2">The sequence shown here is derived from an EMBL/GenBank/DDBJ whole genome shotgun (WGS) entry which is preliminary data.</text>
</comment>
<organism evidence="2 3">
    <name type="scientific">Streptomyces lunalinharesii</name>
    <dbReference type="NCBI Taxonomy" id="333384"/>
    <lineage>
        <taxon>Bacteria</taxon>
        <taxon>Bacillati</taxon>
        <taxon>Actinomycetota</taxon>
        <taxon>Actinomycetes</taxon>
        <taxon>Kitasatosporales</taxon>
        <taxon>Streptomycetaceae</taxon>
        <taxon>Streptomyces</taxon>
    </lineage>
</organism>
<evidence type="ECO:0000313" key="3">
    <source>
        <dbReference type="Proteomes" id="UP001500994"/>
    </source>
</evidence>
<keyword evidence="3" id="KW-1185">Reference proteome</keyword>
<feature type="region of interest" description="Disordered" evidence="1">
    <location>
        <begin position="56"/>
        <end position="106"/>
    </location>
</feature>
<name>A0ABP6FLV7_9ACTN</name>
<dbReference type="Proteomes" id="UP001500994">
    <property type="component" value="Unassembled WGS sequence"/>
</dbReference>
<protein>
    <submittedName>
        <fullName evidence="2">Uncharacterized protein</fullName>
    </submittedName>
</protein>
<evidence type="ECO:0000313" key="2">
    <source>
        <dbReference type="EMBL" id="GAA2695770.1"/>
    </source>
</evidence>